<keyword evidence="3" id="KW-1185">Reference proteome</keyword>
<sequence length="81" mass="8677">MRTPGATPLPVHPGRETLGEARVVDDGDLVGSGNVTSGIDMALYLLEREVGPQIAHGVERIFRHERRGTVWRPAGPAVIAP</sequence>
<proteinExistence type="predicted"/>
<name>A0ABN3Y9C1_9ACTN</name>
<comment type="caution">
    <text evidence="2">The sequence shown here is derived from an EMBL/GenBank/DDBJ whole genome shotgun (WGS) entry which is preliminary data.</text>
</comment>
<evidence type="ECO:0008006" key="4">
    <source>
        <dbReference type="Google" id="ProtNLM"/>
    </source>
</evidence>
<dbReference type="RefSeq" id="WP_344898850.1">
    <property type="nucleotide sequence ID" value="NZ_BAAAWD010000013.1"/>
</dbReference>
<protein>
    <recommendedName>
        <fullName evidence="4">DJ-1/PfpI domain-containing protein</fullName>
    </recommendedName>
</protein>
<evidence type="ECO:0000313" key="3">
    <source>
        <dbReference type="Proteomes" id="UP001499930"/>
    </source>
</evidence>
<accession>A0ABN3Y9C1</accession>
<feature type="region of interest" description="Disordered" evidence="1">
    <location>
        <begin position="1"/>
        <end position="22"/>
    </location>
</feature>
<evidence type="ECO:0000256" key="1">
    <source>
        <dbReference type="SAM" id="MobiDB-lite"/>
    </source>
</evidence>
<evidence type="ECO:0000313" key="2">
    <source>
        <dbReference type="EMBL" id="GAA3017694.1"/>
    </source>
</evidence>
<dbReference type="InterPro" id="IPR029062">
    <property type="entry name" value="Class_I_gatase-like"/>
</dbReference>
<reference evidence="2 3" key="1">
    <citation type="journal article" date="2019" name="Int. J. Syst. Evol. Microbiol.">
        <title>The Global Catalogue of Microorganisms (GCM) 10K type strain sequencing project: providing services to taxonomists for standard genome sequencing and annotation.</title>
        <authorList>
            <consortium name="The Broad Institute Genomics Platform"/>
            <consortium name="The Broad Institute Genome Sequencing Center for Infectious Disease"/>
            <person name="Wu L."/>
            <person name="Ma J."/>
        </authorList>
    </citation>
    <scope>NUCLEOTIDE SEQUENCE [LARGE SCALE GENOMIC DNA]</scope>
    <source>
        <strain evidence="2 3">JCM 3106</strain>
    </source>
</reference>
<dbReference type="SUPFAM" id="SSF52317">
    <property type="entry name" value="Class I glutamine amidotransferase-like"/>
    <property type="match status" value="1"/>
</dbReference>
<dbReference type="Gene3D" id="3.40.50.880">
    <property type="match status" value="1"/>
</dbReference>
<dbReference type="Proteomes" id="UP001499930">
    <property type="component" value="Unassembled WGS sequence"/>
</dbReference>
<feature type="compositionally biased region" description="Basic and acidic residues" evidence="1">
    <location>
        <begin position="13"/>
        <end position="22"/>
    </location>
</feature>
<organism evidence="2 3">
    <name type="scientific">Streptosporangium longisporum</name>
    <dbReference type="NCBI Taxonomy" id="46187"/>
    <lineage>
        <taxon>Bacteria</taxon>
        <taxon>Bacillati</taxon>
        <taxon>Actinomycetota</taxon>
        <taxon>Actinomycetes</taxon>
        <taxon>Streptosporangiales</taxon>
        <taxon>Streptosporangiaceae</taxon>
        <taxon>Streptosporangium</taxon>
    </lineage>
</organism>
<dbReference type="EMBL" id="BAAAWD010000013">
    <property type="protein sequence ID" value="GAA3017694.1"/>
    <property type="molecule type" value="Genomic_DNA"/>
</dbReference>
<gene>
    <name evidence="2" type="ORF">GCM10017559_47010</name>
</gene>